<feature type="domain" description="Receptor L-domain" evidence="6">
    <location>
        <begin position="68"/>
        <end position="156"/>
    </location>
</feature>
<dbReference type="SUPFAM" id="SSF52058">
    <property type="entry name" value="L domain-like"/>
    <property type="match status" value="2"/>
</dbReference>
<dbReference type="InterPro" id="IPR036941">
    <property type="entry name" value="Rcpt_L-dom_sf"/>
</dbReference>
<protein>
    <recommendedName>
        <fullName evidence="6">Receptor L-domain domain-containing protein</fullName>
    </recommendedName>
</protein>
<comment type="caution">
    <text evidence="7">The sequence shown here is derived from an EMBL/GenBank/DDBJ whole genome shotgun (WGS) entry which is preliminary data.</text>
</comment>
<dbReference type="Proteomes" id="UP000019275">
    <property type="component" value="Unassembled WGS sequence"/>
</dbReference>
<evidence type="ECO:0000313" key="7">
    <source>
        <dbReference type="EMBL" id="EWH13926.1"/>
    </source>
</evidence>
<reference evidence="7 8" key="1">
    <citation type="journal article" date="2014" name="Genome Announc.">
        <title>Draft Genome Sequence of the Carrageenan-Degrading Bacterium Cellulophaga sp. Strain KL-A, Isolated from Decaying Marine Algae.</title>
        <authorList>
            <person name="Shan D."/>
            <person name="Ying J."/>
            <person name="Li X."/>
            <person name="Gao Z."/>
            <person name="Wei G."/>
            <person name="Shao Z."/>
        </authorList>
    </citation>
    <scope>NUCLEOTIDE SEQUENCE [LARGE SCALE GENOMIC DNA]</scope>
    <source>
        <strain evidence="7 8">KL-A</strain>
    </source>
</reference>
<gene>
    <name evidence="7" type="ORF">KLA_07737</name>
</gene>
<evidence type="ECO:0000256" key="3">
    <source>
        <dbReference type="ARBA" id="ARBA00022525"/>
    </source>
</evidence>
<dbReference type="Gene3D" id="3.80.20.20">
    <property type="entry name" value="Receptor L-domain"/>
    <property type="match status" value="2"/>
</dbReference>
<dbReference type="InterPro" id="IPR000494">
    <property type="entry name" value="Rcpt_L-dom"/>
</dbReference>
<comment type="subcellular location">
    <subcellularLocation>
        <location evidence="1">Secreted</location>
        <location evidence="1">Cell wall</location>
    </subcellularLocation>
</comment>
<keyword evidence="8" id="KW-1185">Reference proteome</keyword>
<sequence>MKREIVTYILMSIVLCCSCAEETKKTEIITEKTPLANLLPYESDIVYKGNIVFSTQEQIDDFERGGYTFIDGNITISSQDYKDNYDIENVNSFNKLISINGDLNIVHLKNLKSLQGFDNLEVVNGDFSFSSNYNEKEKSFKKLEKINGDIYFGTNEKKFEGLNSIKTAKNIYLVGMDSEKSEIFHNLRTAKEIYIDHASVDSINFFPNLQKVETNMTFEYSPNLTYINLPKLEEVGGYFGLTNVPNFEKFNIPNIKRINNLIIFLDDDNWKRYCFISKYIKDNKIDTVDIRGTLLNISKKDFILECEK</sequence>
<dbReference type="EMBL" id="ARZX01000007">
    <property type="protein sequence ID" value="EWH13926.1"/>
    <property type="molecule type" value="Genomic_DNA"/>
</dbReference>
<keyword evidence="3" id="KW-0964">Secreted</keyword>
<evidence type="ECO:0000256" key="1">
    <source>
        <dbReference type="ARBA" id="ARBA00004191"/>
    </source>
</evidence>
<dbReference type="PANTHER" id="PTHR31018:SF3">
    <property type="entry name" value="RECEPTOR PROTEIN-TYROSINE KINASE"/>
    <property type="match status" value="1"/>
</dbReference>
<keyword evidence="4" id="KW-0732">Signal</keyword>
<name>A0ABP3B7W6_9FLAO</name>
<dbReference type="InterPro" id="IPR051648">
    <property type="entry name" value="CWI-Assembly_Regulator"/>
</dbReference>
<dbReference type="PANTHER" id="PTHR31018">
    <property type="entry name" value="SPORULATION-SPECIFIC PROTEIN-RELATED"/>
    <property type="match status" value="1"/>
</dbReference>
<dbReference type="Pfam" id="PF01030">
    <property type="entry name" value="Recep_L_domain"/>
    <property type="match status" value="1"/>
</dbReference>
<proteinExistence type="predicted"/>
<evidence type="ECO:0000259" key="6">
    <source>
        <dbReference type="Pfam" id="PF01030"/>
    </source>
</evidence>
<evidence type="ECO:0000256" key="5">
    <source>
        <dbReference type="ARBA" id="ARBA00023180"/>
    </source>
</evidence>
<accession>A0ABP3B7W6</accession>
<keyword evidence="5" id="KW-0325">Glycoprotein</keyword>
<evidence type="ECO:0000313" key="8">
    <source>
        <dbReference type="Proteomes" id="UP000019275"/>
    </source>
</evidence>
<evidence type="ECO:0000256" key="2">
    <source>
        <dbReference type="ARBA" id="ARBA00022512"/>
    </source>
</evidence>
<dbReference type="RefSeq" id="WP_034644859.1">
    <property type="nucleotide sequence ID" value="NZ_ARZX01000007.1"/>
</dbReference>
<evidence type="ECO:0000256" key="4">
    <source>
        <dbReference type="ARBA" id="ARBA00022729"/>
    </source>
</evidence>
<keyword evidence="2" id="KW-0134">Cell wall</keyword>
<organism evidence="7 8">
    <name type="scientific">Cellulophaga geojensis KL-A</name>
    <dbReference type="NCBI Taxonomy" id="1328323"/>
    <lineage>
        <taxon>Bacteria</taxon>
        <taxon>Pseudomonadati</taxon>
        <taxon>Bacteroidota</taxon>
        <taxon>Flavobacteriia</taxon>
        <taxon>Flavobacteriales</taxon>
        <taxon>Flavobacteriaceae</taxon>
        <taxon>Cellulophaga</taxon>
    </lineage>
</organism>